<evidence type="ECO:0000256" key="4">
    <source>
        <dbReference type="ARBA" id="ARBA00022729"/>
    </source>
</evidence>
<comment type="caution">
    <text evidence="7">The sequence shown here is derived from an EMBL/GenBank/DDBJ whole genome shotgun (WGS) entry which is preliminary data.</text>
</comment>
<reference evidence="7" key="1">
    <citation type="journal article" date="2014" name="Int. J. Syst. Evol. Microbiol.">
        <title>Complete genome sequence of Corynebacterium casei LMG S-19264T (=DSM 44701T), isolated from a smear-ripened cheese.</title>
        <authorList>
            <consortium name="US DOE Joint Genome Institute (JGI-PGF)"/>
            <person name="Walter F."/>
            <person name="Albersmeier A."/>
            <person name="Kalinowski J."/>
            <person name="Ruckert C."/>
        </authorList>
    </citation>
    <scope>NUCLEOTIDE SEQUENCE</scope>
    <source>
        <strain evidence="7">CGMCC 1.15760</strain>
    </source>
</reference>
<evidence type="ECO:0000256" key="2">
    <source>
        <dbReference type="ARBA" id="ARBA00008814"/>
    </source>
</evidence>
<organism evidence="7 8">
    <name type="scientific">Lysinibacillus alkalisoli</name>
    <dbReference type="NCBI Taxonomy" id="1911548"/>
    <lineage>
        <taxon>Bacteria</taxon>
        <taxon>Bacillati</taxon>
        <taxon>Bacillota</taxon>
        <taxon>Bacilli</taxon>
        <taxon>Bacillales</taxon>
        <taxon>Bacillaceae</taxon>
        <taxon>Lysinibacillus</taxon>
    </lineage>
</organism>
<dbReference type="SUPFAM" id="SSF53807">
    <property type="entry name" value="Helical backbone' metal receptor"/>
    <property type="match status" value="1"/>
</dbReference>
<reference evidence="7" key="2">
    <citation type="submission" date="2020-09" db="EMBL/GenBank/DDBJ databases">
        <authorList>
            <person name="Sun Q."/>
            <person name="Zhou Y."/>
        </authorList>
    </citation>
    <scope>NUCLEOTIDE SEQUENCE</scope>
    <source>
        <strain evidence="7">CGMCC 1.15760</strain>
    </source>
</reference>
<dbReference type="PROSITE" id="PS50983">
    <property type="entry name" value="FE_B12_PBP"/>
    <property type="match status" value="1"/>
</dbReference>
<dbReference type="PANTHER" id="PTHR30532">
    <property type="entry name" value="IRON III DICITRATE-BINDING PERIPLASMIC PROTEIN"/>
    <property type="match status" value="1"/>
</dbReference>
<feature type="chain" id="PRO_5036882269" evidence="5">
    <location>
        <begin position="22"/>
        <end position="313"/>
    </location>
</feature>
<dbReference type="InterPro" id="IPR002491">
    <property type="entry name" value="ABC_transptr_periplasmic_BD"/>
</dbReference>
<dbReference type="PROSITE" id="PS51257">
    <property type="entry name" value="PROKAR_LIPOPROTEIN"/>
    <property type="match status" value="1"/>
</dbReference>
<protein>
    <submittedName>
        <fullName evidence="7">Iron(3+)-hydroxamate-binding protein YxeB</fullName>
    </submittedName>
</protein>
<evidence type="ECO:0000256" key="5">
    <source>
        <dbReference type="SAM" id="SignalP"/>
    </source>
</evidence>
<evidence type="ECO:0000313" key="7">
    <source>
        <dbReference type="EMBL" id="GGG14097.1"/>
    </source>
</evidence>
<evidence type="ECO:0000259" key="6">
    <source>
        <dbReference type="PROSITE" id="PS50983"/>
    </source>
</evidence>
<dbReference type="InterPro" id="IPR051313">
    <property type="entry name" value="Bact_iron-sidero_bind"/>
</dbReference>
<name>A0A917FYE3_9BACI</name>
<dbReference type="GO" id="GO:1901678">
    <property type="term" value="P:iron coordination entity transport"/>
    <property type="evidence" value="ECO:0007669"/>
    <property type="project" value="UniProtKB-ARBA"/>
</dbReference>
<dbReference type="RefSeq" id="WP_188613488.1">
    <property type="nucleotide sequence ID" value="NZ_BMJT01000002.1"/>
</dbReference>
<evidence type="ECO:0000256" key="1">
    <source>
        <dbReference type="ARBA" id="ARBA00004193"/>
    </source>
</evidence>
<dbReference type="Proteomes" id="UP000616608">
    <property type="component" value="Unassembled WGS sequence"/>
</dbReference>
<keyword evidence="8" id="KW-1185">Reference proteome</keyword>
<evidence type="ECO:0000313" key="8">
    <source>
        <dbReference type="Proteomes" id="UP000616608"/>
    </source>
</evidence>
<dbReference type="GO" id="GO:0030288">
    <property type="term" value="C:outer membrane-bounded periplasmic space"/>
    <property type="evidence" value="ECO:0007669"/>
    <property type="project" value="TreeGrafter"/>
</dbReference>
<dbReference type="Gene3D" id="3.40.50.1980">
    <property type="entry name" value="Nitrogenase molybdenum iron protein domain"/>
    <property type="match status" value="2"/>
</dbReference>
<evidence type="ECO:0000256" key="3">
    <source>
        <dbReference type="ARBA" id="ARBA00022448"/>
    </source>
</evidence>
<keyword evidence="4 5" id="KW-0732">Signal</keyword>
<comment type="subcellular location">
    <subcellularLocation>
        <location evidence="1">Cell membrane</location>
        <topology evidence="1">Lipid-anchor</topology>
    </subcellularLocation>
</comment>
<proteinExistence type="inferred from homology"/>
<comment type="similarity">
    <text evidence="2">Belongs to the bacterial solute-binding protein 8 family.</text>
</comment>
<gene>
    <name evidence="7" type="primary">yxeB</name>
    <name evidence="7" type="ORF">GCM10007425_05470</name>
</gene>
<dbReference type="Pfam" id="PF01497">
    <property type="entry name" value="Peripla_BP_2"/>
    <property type="match status" value="1"/>
</dbReference>
<feature type="signal peptide" evidence="5">
    <location>
        <begin position="1"/>
        <end position="21"/>
    </location>
</feature>
<dbReference type="EMBL" id="BMJT01000002">
    <property type="protein sequence ID" value="GGG14097.1"/>
    <property type="molecule type" value="Genomic_DNA"/>
</dbReference>
<keyword evidence="3" id="KW-0813">Transport</keyword>
<accession>A0A917FYE3</accession>
<dbReference type="PANTHER" id="PTHR30532:SF26">
    <property type="entry name" value="IRON(3+)-HYDROXAMATE-BINDING PROTEIN FHUD"/>
    <property type="match status" value="1"/>
</dbReference>
<feature type="domain" description="Fe/B12 periplasmic-binding" evidence="6">
    <location>
        <begin position="61"/>
        <end position="313"/>
    </location>
</feature>
<dbReference type="AlphaFoldDB" id="A0A917FYE3"/>
<sequence length="313" mass="34943">MKRNVLVCVLVILVVLVGCSAKDKTEDKATAKADKTEEQQIATKVVKAGNGEVEIPKNPERIVADEYLATLVALDVIPVGAPGLTLENYYVKDALKGIESIGVYGAPSTEKVLELVPDLIITGNPDNEEAYKKIAPTIVIPYGDLKNAEEELTYFGALFDKEEEAKQWLADYADQVKIAKEKVDKVIPTNQTFSIIEYTDKAIYVYGDNFGRGGQPIYQALGRKPPVKIADELMEKQWQEVSQEMLADYAGDYLIVTSNNATLEDLKADPIWGSLPAVQQDKVYIWPEERSWYYDPIAVSEQLKELTEWLMSK</sequence>
<dbReference type="GO" id="GO:0005886">
    <property type="term" value="C:plasma membrane"/>
    <property type="evidence" value="ECO:0007669"/>
    <property type="project" value="UniProtKB-SubCell"/>
</dbReference>